<dbReference type="Pfam" id="PF06625">
    <property type="entry name" value="DUF1151"/>
    <property type="match status" value="1"/>
</dbReference>
<evidence type="ECO:0000313" key="4">
    <source>
        <dbReference type="EMBL" id="ELT99545.1"/>
    </source>
</evidence>
<reference evidence="4 6" key="2">
    <citation type="journal article" date="2013" name="Nature">
        <title>Insights into bilaterian evolution from three spiralian genomes.</title>
        <authorList>
            <person name="Simakov O."/>
            <person name="Marletaz F."/>
            <person name="Cho S.J."/>
            <person name="Edsinger-Gonzales E."/>
            <person name="Havlak P."/>
            <person name="Hellsten U."/>
            <person name="Kuo D.H."/>
            <person name="Larsson T."/>
            <person name="Lv J."/>
            <person name="Arendt D."/>
            <person name="Savage R."/>
            <person name="Osoegawa K."/>
            <person name="de Jong P."/>
            <person name="Grimwood J."/>
            <person name="Chapman J.A."/>
            <person name="Shapiro H."/>
            <person name="Aerts A."/>
            <person name="Otillar R.P."/>
            <person name="Terry A.Y."/>
            <person name="Boore J.L."/>
            <person name="Grigoriev I.V."/>
            <person name="Lindberg D.R."/>
            <person name="Seaver E.C."/>
            <person name="Weisblat D.A."/>
            <person name="Putnam N.H."/>
            <person name="Rokhsar D.S."/>
        </authorList>
    </citation>
    <scope>NUCLEOTIDE SEQUENCE</scope>
    <source>
        <strain evidence="4 6">I ESC-2004</strain>
    </source>
</reference>
<evidence type="ECO:0000256" key="1">
    <source>
        <dbReference type="ARBA" id="ARBA00023054"/>
    </source>
</evidence>
<evidence type="ECO:0000313" key="6">
    <source>
        <dbReference type="Proteomes" id="UP000014760"/>
    </source>
</evidence>
<feature type="region of interest" description="Disordered" evidence="3">
    <location>
        <begin position="144"/>
        <end position="199"/>
    </location>
</feature>
<dbReference type="PANTHER" id="PTHR16768">
    <property type="entry name" value="DOWN REGULATED IN RENAL CARCINOMA 1/TU3A"/>
    <property type="match status" value="1"/>
</dbReference>
<dbReference type="OrthoDB" id="5963205at2759"/>
<dbReference type="EMBL" id="KB306788">
    <property type="protein sequence ID" value="ELT99545.1"/>
    <property type="molecule type" value="Genomic_DNA"/>
</dbReference>
<dbReference type="EnsemblMetazoa" id="CapteT197622">
    <property type="protein sequence ID" value="CapteP197622"/>
    <property type="gene ID" value="CapteG197622"/>
</dbReference>
<protein>
    <submittedName>
        <fullName evidence="4 5">Uncharacterized protein</fullName>
    </submittedName>
</protein>
<dbReference type="Proteomes" id="UP000014760">
    <property type="component" value="Unassembled WGS sequence"/>
</dbReference>
<keyword evidence="6" id="KW-1185">Reference proteome</keyword>
<feature type="compositionally biased region" description="Acidic residues" evidence="3">
    <location>
        <begin position="147"/>
        <end position="159"/>
    </location>
</feature>
<reference evidence="5" key="3">
    <citation type="submission" date="2015-06" db="UniProtKB">
        <authorList>
            <consortium name="EnsemblMetazoa"/>
        </authorList>
    </citation>
    <scope>IDENTIFICATION</scope>
</reference>
<proteinExistence type="predicted"/>
<dbReference type="AlphaFoldDB" id="R7U8U9"/>
<evidence type="ECO:0000313" key="5">
    <source>
        <dbReference type="EnsemblMetazoa" id="CapteP197622"/>
    </source>
</evidence>
<dbReference type="STRING" id="283909.R7U8U9"/>
<reference evidence="6" key="1">
    <citation type="submission" date="2012-12" db="EMBL/GenBank/DDBJ databases">
        <authorList>
            <person name="Hellsten U."/>
            <person name="Grimwood J."/>
            <person name="Chapman J.A."/>
            <person name="Shapiro H."/>
            <person name="Aerts A."/>
            <person name="Otillar R.P."/>
            <person name="Terry A.Y."/>
            <person name="Boore J.L."/>
            <person name="Simakov O."/>
            <person name="Marletaz F."/>
            <person name="Cho S.-J."/>
            <person name="Edsinger-Gonzales E."/>
            <person name="Havlak P."/>
            <person name="Kuo D.-H."/>
            <person name="Larsson T."/>
            <person name="Lv J."/>
            <person name="Arendt D."/>
            <person name="Savage R."/>
            <person name="Osoegawa K."/>
            <person name="de Jong P."/>
            <person name="Lindberg D.R."/>
            <person name="Seaver E.C."/>
            <person name="Weisblat D.A."/>
            <person name="Putnam N.H."/>
            <person name="Grigoriev I.V."/>
            <person name="Rokhsar D.S."/>
        </authorList>
    </citation>
    <scope>NUCLEOTIDE SEQUENCE</scope>
    <source>
        <strain evidence="6">I ESC-2004</strain>
    </source>
</reference>
<dbReference type="HOGENOM" id="CLU_061259_0_0_1"/>
<feature type="compositionally biased region" description="Basic and acidic residues" evidence="3">
    <location>
        <begin position="160"/>
        <end position="169"/>
    </location>
</feature>
<feature type="coiled-coil region" evidence="2">
    <location>
        <begin position="334"/>
        <end position="361"/>
    </location>
</feature>
<organism evidence="4">
    <name type="scientific">Capitella teleta</name>
    <name type="common">Polychaete worm</name>
    <dbReference type="NCBI Taxonomy" id="283909"/>
    <lineage>
        <taxon>Eukaryota</taxon>
        <taxon>Metazoa</taxon>
        <taxon>Spiralia</taxon>
        <taxon>Lophotrochozoa</taxon>
        <taxon>Annelida</taxon>
        <taxon>Polychaeta</taxon>
        <taxon>Sedentaria</taxon>
        <taxon>Scolecida</taxon>
        <taxon>Capitellidae</taxon>
        <taxon>Capitella</taxon>
    </lineage>
</organism>
<dbReference type="EMBL" id="AMQN01010000">
    <property type="status" value="NOT_ANNOTATED_CDS"/>
    <property type="molecule type" value="Genomic_DNA"/>
</dbReference>
<keyword evidence="1 2" id="KW-0175">Coiled coil</keyword>
<evidence type="ECO:0000256" key="3">
    <source>
        <dbReference type="SAM" id="MobiDB-lite"/>
    </source>
</evidence>
<dbReference type="InterPro" id="IPR009533">
    <property type="entry name" value="FAM107"/>
</dbReference>
<name>R7U8U9_CAPTE</name>
<gene>
    <name evidence="4" type="ORF">CAPTEDRAFT_197622</name>
</gene>
<accession>R7U8U9</accession>
<sequence length="382" mass="44559">MFVLLFLFLFLFLFFFLSLLVMTHDSALLYRTPVCPRTLFNWGDTVALSVPKSIMFRAESWLGCGAGNLLNLSCFCPTQGHSVHDAPRLTVEPRPNQLTKESSVHRLPRHRMDSTEDIYRLPPMEIKSFEEWNSGDVEVQSATLDIPDPDYSDDEENNNNEEKDCKNDDEITQDTAEDIKDEEELDNEDEEELDNEDEDSKADFAELNHVQKAEFLQRKLRLLSQEEIQNYSDELESRVEIPDPDYHEDEYCDEQKGNKFVPKFKHTALGRSGSNPVPSGPHLNADGLIEPRKLHNPVLESREHQDLHRELYMNKKMGIDVLHKKPEFQKEVLRRKTQKEKKEEEEKKITFEKKLEEQAHKLRSSFKRDNKNAISFHILIEG</sequence>
<dbReference type="PANTHER" id="PTHR16768:SF5">
    <property type="entry name" value="FI14214P"/>
    <property type="match status" value="1"/>
</dbReference>
<evidence type="ECO:0000256" key="2">
    <source>
        <dbReference type="SAM" id="Coils"/>
    </source>
</evidence>
<feature type="compositionally biased region" description="Acidic residues" evidence="3">
    <location>
        <begin position="170"/>
        <end position="199"/>
    </location>
</feature>